<keyword evidence="3" id="KW-1185">Reference proteome</keyword>
<feature type="transmembrane region" description="Helical" evidence="1">
    <location>
        <begin position="141"/>
        <end position="160"/>
    </location>
</feature>
<feature type="transmembrane region" description="Helical" evidence="1">
    <location>
        <begin position="382"/>
        <end position="402"/>
    </location>
</feature>
<dbReference type="Proteomes" id="UP000622860">
    <property type="component" value="Unassembled WGS sequence"/>
</dbReference>
<name>A0A917HCY3_9BACI</name>
<keyword evidence="1" id="KW-0472">Membrane</keyword>
<dbReference type="AlphaFoldDB" id="A0A917HCY3"/>
<feature type="transmembrane region" description="Helical" evidence="1">
    <location>
        <begin position="172"/>
        <end position="195"/>
    </location>
</feature>
<sequence length="412" mass="46795">MPRLFVHFTFLLFAITAISGLWMRFYPFNPDTSLPYTNVMHGHSHLAILGWAFLGAFIIFLSIFWKTIRQKKQAKVVAIALFVTSFLMFGAFVYQGYGLYSIIMSSLHILVEYWAALFIYRELNGQLGIPKPGKYFINGSLLALVISSIGPFSLGVIAANGLRDSYVFDMAIYFYLHFQYNGWLYLFLIGLFIIVLHQKQIVFNHSLLIAGFWIYFLSLFPGYYLSVLWVELGGHSQVLATIGGIGQWIGVFGVIIAFKGIWVRLYRKFHDVTVICLWITFFLLIVKSTMELGLISPTMASLVYETRSVIIGYLHFSLLGFVSTFILTQFQLIGIINMRNHLMQAGFLIFFIGFALNELFLFGNGFAQWCGFSSIPFISHGLLGASVLMVISIAIIWISFIITRKNESVSIN</sequence>
<evidence type="ECO:0000256" key="1">
    <source>
        <dbReference type="SAM" id="Phobius"/>
    </source>
</evidence>
<organism evidence="2 3">
    <name type="scientific">Virgibacillus oceani</name>
    <dbReference type="NCBI Taxonomy" id="1479511"/>
    <lineage>
        <taxon>Bacteria</taxon>
        <taxon>Bacillati</taxon>
        <taxon>Bacillota</taxon>
        <taxon>Bacilli</taxon>
        <taxon>Bacillales</taxon>
        <taxon>Bacillaceae</taxon>
        <taxon>Virgibacillus</taxon>
    </lineage>
</organism>
<feature type="transmembrane region" description="Helical" evidence="1">
    <location>
        <begin position="310"/>
        <end position="330"/>
    </location>
</feature>
<accession>A0A917HCY3</accession>
<dbReference type="RefSeq" id="WP_188455273.1">
    <property type="nucleotide sequence ID" value="NZ_BMFR01000007.1"/>
</dbReference>
<keyword evidence="1" id="KW-0812">Transmembrane</keyword>
<keyword evidence="1" id="KW-1133">Transmembrane helix</keyword>
<feature type="transmembrane region" description="Helical" evidence="1">
    <location>
        <begin position="44"/>
        <end position="64"/>
    </location>
</feature>
<evidence type="ECO:0000313" key="3">
    <source>
        <dbReference type="Proteomes" id="UP000622860"/>
    </source>
</evidence>
<reference evidence="2" key="2">
    <citation type="submission" date="2020-09" db="EMBL/GenBank/DDBJ databases">
        <authorList>
            <person name="Sun Q."/>
            <person name="Zhou Y."/>
        </authorList>
    </citation>
    <scope>NUCLEOTIDE SEQUENCE</scope>
    <source>
        <strain evidence="2">CGMCC 1.12754</strain>
    </source>
</reference>
<gene>
    <name evidence="2" type="ORF">GCM10011398_20190</name>
</gene>
<comment type="caution">
    <text evidence="2">The sequence shown here is derived from an EMBL/GenBank/DDBJ whole genome shotgun (WGS) entry which is preliminary data.</text>
</comment>
<evidence type="ECO:0000313" key="2">
    <source>
        <dbReference type="EMBL" id="GGG75352.1"/>
    </source>
</evidence>
<feature type="transmembrane region" description="Helical" evidence="1">
    <location>
        <begin position="270"/>
        <end position="290"/>
    </location>
</feature>
<feature type="transmembrane region" description="Helical" evidence="1">
    <location>
        <begin position="238"/>
        <end position="258"/>
    </location>
</feature>
<dbReference type="EMBL" id="BMFR01000007">
    <property type="protein sequence ID" value="GGG75352.1"/>
    <property type="molecule type" value="Genomic_DNA"/>
</dbReference>
<proteinExistence type="predicted"/>
<feature type="transmembrane region" description="Helical" evidence="1">
    <location>
        <begin position="342"/>
        <end position="362"/>
    </location>
</feature>
<feature type="transmembrane region" description="Helical" evidence="1">
    <location>
        <begin position="100"/>
        <end position="120"/>
    </location>
</feature>
<reference evidence="2" key="1">
    <citation type="journal article" date="2014" name="Int. J. Syst. Evol. Microbiol.">
        <title>Complete genome sequence of Corynebacterium casei LMG S-19264T (=DSM 44701T), isolated from a smear-ripened cheese.</title>
        <authorList>
            <consortium name="US DOE Joint Genome Institute (JGI-PGF)"/>
            <person name="Walter F."/>
            <person name="Albersmeier A."/>
            <person name="Kalinowski J."/>
            <person name="Ruckert C."/>
        </authorList>
    </citation>
    <scope>NUCLEOTIDE SEQUENCE</scope>
    <source>
        <strain evidence="2">CGMCC 1.12754</strain>
    </source>
</reference>
<feature type="transmembrane region" description="Helical" evidence="1">
    <location>
        <begin position="76"/>
        <end position="94"/>
    </location>
</feature>
<feature type="transmembrane region" description="Helical" evidence="1">
    <location>
        <begin position="207"/>
        <end position="226"/>
    </location>
</feature>
<protein>
    <submittedName>
        <fullName evidence="2">Uncharacterized protein</fullName>
    </submittedName>
</protein>